<dbReference type="PANTHER" id="PTHR34596">
    <property type="entry name" value="CHITOPORIN"/>
    <property type="match status" value="1"/>
</dbReference>
<dbReference type="PANTHER" id="PTHR34596:SF2">
    <property type="entry name" value="CHITOPORIN"/>
    <property type="match status" value="1"/>
</dbReference>
<evidence type="ECO:0000256" key="4">
    <source>
        <dbReference type="SAM" id="SignalP"/>
    </source>
</evidence>
<dbReference type="Proteomes" id="UP000036395">
    <property type="component" value="Unassembled WGS sequence"/>
</dbReference>
<accession>A0A0J6GTI0</accession>
<comment type="similarity">
    <text evidence="1">Belongs to the outer membrane porin (Opr) (TC 1.B.25) family.</text>
</comment>
<dbReference type="STRING" id="47884.SAMN04490203_2380"/>
<dbReference type="OrthoDB" id="6759120at2"/>
<sequence length="441" mass="47739">MNNTRALVLLLASACALPAFGAELTAPGDGFIAGSDVEVLLRNSYFNRSKEDGRRDARDWTQGVLGHFNSGFTQGTLGVGVEAFAYLGLKLDAPADKSGTGNLPVHDDGQPADNYSKVGAALKLRLSNSVLKVGEQRPQTPVFGVSHFRIVPQTATGLSLISREVEGLEVQAGHFTAATSPVTTHADGDLWAVMAGVTTPTADYLGGSYQLTPQVSVSLYGSRFEDIWNQYYVNLESRTDIDTLNQFGLGLSAYRTLDTGRARAGEIDNTSVGLSTFWRHGAHRWLLGLQKIDGDTPFDYLGVGDNDRNGRNGNDQGASIQLPNAAQFSDFNGPQEKSWQVRYDVSLATYGVPGLTFMSRYVRGWGIDGSHIAATGPYSGRYGDDGKHHETNLEVRYIVQSGPAKGLSVRARQAWHRANSDQGSGNLDDFRLITDYPIDIL</sequence>
<evidence type="ECO:0000256" key="1">
    <source>
        <dbReference type="ARBA" id="ARBA00009075"/>
    </source>
</evidence>
<dbReference type="EMBL" id="JYLA01000003">
    <property type="protein sequence ID" value="KMM85633.1"/>
    <property type="molecule type" value="Genomic_DNA"/>
</dbReference>
<reference evidence="5 7" key="1">
    <citation type="submission" date="2015-02" db="EMBL/GenBank/DDBJ databases">
        <title>Pseudomonas helleri sp. nov. and Pseudomonas weihenstephanensis sp. nov., isolated from raw cows milk.</title>
        <authorList>
            <person name="von Neubeck M."/>
            <person name="Huptas C."/>
            <person name="Wenning M."/>
            <person name="Scherer S."/>
        </authorList>
    </citation>
    <scope>NUCLEOTIDE SEQUENCE [LARGE SCALE GENOMIC DNA]</scope>
    <source>
        <strain evidence="5 7">DSM 21104</strain>
    </source>
</reference>
<dbReference type="GO" id="GO:0016020">
    <property type="term" value="C:membrane"/>
    <property type="evidence" value="ECO:0007669"/>
    <property type="project" value="InterPro"/>
</dbReference>
<evidence type="ECO:0000256" key="3">
    <source>
        <dbReference type="ARBA" id="ARBA00022729"/>
    </source>
</evidence>
<evidence type="ECO:0000313" key="7">
    <source>
        <dbReference type="Proteomes" id="UP000036395"/>
    </source>
</evidence>
<reference evidence="6 8" key="2">
    <citation type="submission" date="2016-10" db="EMBL/GenBank/DDBJ databases">
        <authorList>
            <person name="Varghese N."/>
            <person name="Submissions S."/>
        </authorList>
    </citation>
    <scope>NUCLEOTIDE SEQUENCE [LARGE SCALE GENOMIC DNA]</scope>
    <source>
        <strain evidence="6 8">BS3652</strain>
    </source>
</reference>
<dbReference type="RefSeq" id="WP_053070909.1">
    <property type="nucleotide sequence ID" value="NZ_FNRS01000001.1"/>
</dbReference>
<keyword evidence="8" id="KW-1185">Reference proteome</keyword>
<keyword evidence="2" id="KW-0813">Transport</keyword>
<dbReference type="GO" id="GO:0015288">
    <property type="term" value="F:porin activity"/>
    <property type="evidence" value="ECO:0007669"/>
    <property type="project" value="TreeGrafter"/>
</dbReference>
<dbReference type="Proteomes" id="UP000183155">
    <property type="component" value="Unassembled WGS sequence"/>
</dbReference>
<dbReference type="EMBL" id="FNRS01000001">
    <property type="protein sequence ID" value="SEC41986.1"/>
    <property type="molecule type" value="Genomic_DNA"/>
</dbReference>
<comment type="caution">
    <text evidence="5">The sequence shown here is derived from an EMBL/GenBank/DDBJ whole genome shotgun (WGS) entry which is preliminary data.</text>
</comment>
<gene>
    <name evidence="6" type="ORF">SAMN04490203_2380</name>
    <name evidence="5" type="ORF">TU78_07690</name>
</gene>
<evidence type="ECO:0000313" key="5">
    <source>
        <dbReference type="EMBL" id="KMM85633.1"/>
    </source>
</evidence>
<keyword evidence="3 4" id="KW-0732">Signal</keyword>
<dbReference type="PATRIC" id="fig|47884.3.peg.1951"/>
<protein>
    <submittedName>
        <fullName evidence="6">Imipenem/basic amino acid-specific outer membrane pore</fullName>
    </submittedName>
    <submittedName>
        <fullName evidence="5">Porin</fullName>
    </submittedName>
</protein>
<dbReference type="InterPro" id="IPR005318">
    <property type="entry name" value="OM_porin_bac"/>
</dbReference>
<proteinExistence type="inferred from homology"/>
<dbReference type="Pfam" id="PF03573">
    <property type="entry name" value="OprD"/>
    <property type="match status" value="1"/>
</dbReference>
<dbReference type="Gene3D" id="2.40.160.10">
    <property type="entry name" value="Porin"/>
    <property type="match status" value="1"/>
</dbReference>
<dbReference type="AlphaFoldDB" id="A0A0J6GTI0"/>
<feature type="signal peptide" evidence="4">
    <location>
        <begin position="1"/>
        <end position="21"/>
    </location>
</feature>
<evidence type="ECO:0000313" key="8">
    <source>
        <dbReference type="Proteomes" id="UP000183155"/>
    </source>
</evidence>
<dbReference type="InterPro" id="IPR023614">
    <property type="entry name" value="Porin_dom_sf"/>
</dbReference>
<feature type="chain" id="PRO_5005272499" evidence="4">
    <location>
        <begin position="22"/>
        <end position="441"/>
    </location>
</feature>
<name>A0A0J6GTI0_PSETA</name>
<organism evidence="5 7">
    <name type="scientific">Pseudomonas taetrolens</name>
    <dbReference type="NCBI Taxonomy" id="47884"/>
    <lineage>
        <taxon>Bacteria</taxon>
        <taxon>Pseudomonadati</taxon>
        <taxon>Pseudomonadota</taxon>
        <taxon>Gammaproteobacteria</taxon>
        <taxon>Pseudomonadales</taxon>
        <taxon>Pseudomonadaceae</taxon>
        <taxon>Pseudomonas</taxon>
    </lineage>
</organism>
<evidence type="ECO:0000256" key="2">
    <source>
        <dbReference type="ARBA" id="ARBA00022448"/>
    </source>
</evidence>
<evidence type="ECO:0000313" key="6">
    <source>
        <dbReference type="EMBL" id="SEC41986.1"/>
    </source>
</evidence>